<feature type="region of interest" description="Disordered" evidence="1">
    <location>
        <begin position="241"/>
        <end position="284"/>
    </location>
</feature>
<feature type="compositionally biased region" description="Basic and acidic residues" evidence="1">
    <location>
        <begin position="262"/>
        <end position="284"/>
    </location>
</feature>
<reference evidence="2" key="1">
    <citation type="journal article" date="2020" name="Fungal Divers.">
        <title>Resolving the Mortierellaceae phylogeny through synthesis of multi-gene phylogenetics and phylogenomics.</title>
        <authorList>
            <person name="Vandepol N."/>
            <person name="Liber J."/>
            <person name="Desiro A."/>
            <person name="Na H."/>
            <person name="Kennedy M."/>
            <person name="Barry K."/>
            <person name="Grigoriev I.V."/>
            <person name="Miller A.N."/>
            <person name="O'Donnell K."/>
            <person name="Stajich J.E."/>
            <person name="Bonito G."/>
        </authorList>
    </citation>
    <scope>NUCLEOTIDE SEQUENCE</scope>
    <source>
        <strain evidence="2">NVP60</strain>
    </source>
</reference>
<proteinExistence type="predicted"/>
<protein>
    <submittedName>
        <fullName evidence="2">Uncharacterized protein</fullName>
    </submittedName>
</protein>
<evidence type="ECO:0000313" key="2">
    <source>
        <dbReference type="EMBL" id="KAG0302396.1"/>
    </source>
</evidence>
<gene>
    <name evidence="2" type="ORF">BGZ97_002370</name>
</gene>
<organism evidence="2 3">
    <name type="scientific">Linnemannia gamsii</name>
    <dbReference type="NCBI Taxonomy" id="64522"/>
    <lineage>
        <taxon>Eukaryota</taxon>
        <taxon>Fungi</taxon>
        <taxon>Fungi incertae sedis</taxon>
        <taxon>Mucoromycota</taxon>
        <taxon>Mortierellomycotina</taxon>
        <taxon>Mortierellomycetes</taxon>
        <taxon>Mortierellales</taxon>
        <taxon>Mortierellaceae</taxon>
        <taxon>Linnemannia</taxon>
    </lineage>
</organism>
<accession>A0A9P6QYX4</accession>
<feature type="compositionally biased region" description="Acidic residues" evidence="1">
    <location>
        <begin position="245"/>
        <end position="261"/>
    </location>
</feature>
<dbReference type="OrthoDB" id="2415370at2759"/>
<feature type="non-terminal residue" evidence="2">
    <location>
        <position position="284"/>
    </location>
</feature>
<dbReference type="AlphaFoldDB" id="A0A9P6QYX4"/>
<evidence type="ECO:0000256" key="1">
    <source>
        <dbReference type="SAM" id="MobiDB-lite"/>
    </source>
</evidence>
<keyword evidence="3" id="KW-1185">Reference proteome</keyword>
<name>A0A9P6QYX4_9FUNG</name>
<sequence>MAEPGYPQDHKDPSVFVDMSSHDHEDDSNSAPPPPFSDHADEDAVPLLSATDEKKALDQKFAEASAAVPIAEDKNQQQQQEPSRCGRRWGRRCNRTPEQRAACKAKARKVFRRILAVAFGFWVYCAFFGSDYDYDDYYYDSNHNYDNDYVYVEGGSPSLMPLSAHHQSNLTPKQQADLVFAMSEDECMKNLIPWTGPSSISASVPNIKLSVGKGNIFTNVVVRSSLFVDVPTFIIHANVTKNLPEGDDDDGDDDDDDDDDDDRQKEGPKGLHFELKEQEDSLEV</sequence>
<dbReference type="EMBL" id="JAAAIN010001516">
    <property type="protein sequence ID" value="KAG0302396.1"/>
    <property type="molecule type" value="Genomic_DNA"/>
</dbReference>
<feature type="region of interest" description="Disordered" evidence="1">
    <location>
        <begin position="1"/>
        <end position="49"/>
    </location>
</feature>
<feature type="region of interest" description="Disordered" evidence="1">
    <location>
        <begin position="67"/>
        <end position="91"/>
    </location>
</feature>
<evidence type="ECO:0000313" key="3">
    <source>
        <dbReference type="Proteomes" id="UP000823405"/>
    </source>
</evidence>
<comment type="caution">
    <text evidence="2">The sequence shown here is derived from an EMBL/GenBank/DDBJ whole genome shotgun (WGS) entry which is preliminary data.</text>
</comment>
<dbReference type="Proteomes" id="UP000823405">
    <property type="component" value="Unassembled WGS sequence"/>
</dbReference>